<name>A0A6A6IE45_9PLEO</name>
<feature type="region of interest" description="Disordered" evidence="1">
    <location>
        <begin position="46"/>
        <end position="71"/>
    </location>
</feature>
<dbReference type="Gene3D" id="2.60.20.10">
    <property type="entry name" value="Crystallins"/>
    <property type="match status" value="1"/>
</dbReference>
<dbReference type="SUPFAM" id="SSF49695">
    <property type="entry name" value="gamma-Crystallin-like"/>
    <property type="match status" value="1"/>
</dbReference>
<accession>A0A6A6IE45</accession>
<dbReference type="EMBL" id="ML987196">
    <property type="protein sequence ID" value="KAF2248328.1"/>
    <property type="molecule type" value="Genomic_DNA"/>
</dbReference>
<dbReference type="RefSeq" id="XP_033683332.1">
    <property type="nucleotide sequence ID" value="XM_033826884.1"/>
</dbReference>
<keyword evidence="2" id="KW-0732">Signal</keyword>
<evidence type="ECO:0000256" key="2">
    <source>
        <dbReference type="SAM" id="SignalP"/>
    </source>
</evidence>
<evidence type="ECO:0000256" key="1">
    <source>
        <dbReference type="SAM" id="MobiDB-lite"/>
    </source>
</evidence>
<dbReference type="OrthoDB" id="2910287at2759"/>
<keyword evidence="4" id="KW-1185">Reference proteome</keyword>
<dbReference type="Proteomes" id="UP000800094">
    <property type="component" value="Unassembled WGS sequence"/>
</dbReference>
<dbReference type="AlphaFoldDB" id="A0A6A6IE45"/>
<feature type="signal peptide" evidence="2">
    <location>
        <begin position="1"/>
        <end position="18"/>
    </location>
</feature>
<reference evidence="3" key="1">
    <citation type="journal article" date="2020" name="Stud. Mycol.">
        <title>101 Dothideomycetes genomes: a test case for predicting lifestyles and emergence of pathogens.</title>
        <authorList>
            <person name="Haridas S."/>
            <person name="Albert R."/>
            <person name="Binder M."/>
            <person name="Bloem J."/>
            <person name="Labutti K."/>
            <person name="Salamov A."/>
            <person name="Andreopoulos B."/>
            <person name="Baker S."/>
            <person name="Barry K."/>
            <person name="Bills G."/>
            <person name="Bluhm B."/>
            <person name="Cannon C."/>
            <person name="Castanera R."/>
            <person name="Culley D."/>
            <person name="Daum C."/>
            <person name="Ezra D."/>
            <person name="Gonzalez J."/>
            <person name="Henrissat B."/>
            <person name="Kuo A."/>
            <person name="Liang C."/>
            <person name="Lipzen A."/>
            <person name="Lutzoni F."/>
            <person name="Magnuson J."/>
            <person name="Mondo S."/>
            <person name="Nolan M."/>
            <person name="Ohm R."/>
            <person name="Pangilinan J."/>
            <person name="Park H.-J."/>
            <person name="Ramirez L."/>
            <person name="Alfaro M."/>
            <person name="Sun H."/>
            <person name="Tritt A."/>
            <person name="Yoshinaga Y."/>
            <person name="Zwiers L.-H."/>
            <person name="Turgeon B."/>
            <person name="Goodwin S."/>
            <person name="Spatafora J."/>
            <person name="Crous P."/>
            <person name="Grigoriev I."/>
        </authorList>
    </citation>
    <scope>NUCLEOTIDE SEQUENCE</scope>
    <source>
        <strain evidence="3">CBS 122368</strain>
    </source>
</reference>
<gene>
    <name evidence="3" type="ORF">BU26DRAFT_506050</name>
</gene>
<protein>
    <submittedName>
        <fullName evidence="3">Uncharacterized protein</fullName>
    </submittedName>
</protein>
<feature type="chain" id="PRO_5025383668" evidence="2">
    <location>
        <begin position="19"/>
        <end position="167"/>
    </location>
</feature>
<organism evidence="3 4">
    <name type="scientific">Trematosphaeria pertusa</name>
    <dbReference type="NCBI Taxonomy" id="390896"/>
    <lineage>
        <taxon>Eukaryota</taxon>
        <taxon>Fungi</taxon>
        <taxon>Dikarya</taxon>
        <taxon>Ascomycota</taxon>
        <taxon>Pezizomycotina</taxon>
        <taxon>Dothideomycetes</taxon>
        <taxon>Pleosporomycetidae</taxon>
        <taxon>Pleosporales</taxon>
        <taxon>Massarineae</taxon>
        <taxon>Trematosphaeriaceae</taxon>
        <taxon>Trematosphaeria</taxon>
    </lineage>
</organism>
<evidence type="ECO:0000313" key="3">
    <source>
        <dbReference type="EMBL" id="KAF2248328.1"/>
    </source>
</evidence>
<evidence type="ECO:0000313" key="4">
    <source>
        <dbReference type="Proteomes" id="UP000800094"/>
    </source>
</evidence>
<sequence length="167" mass="18050">MKFLAPFSLLALVALSSALPQASDTNSTEIGDNVIVDIGPIPAAPSNLADGNAPSVSGDPNEPDSKKRGLAPLEKRSFKIQVWQDPRKGGRHQALVTDVQHCYNLGNSWPNAISSLSVPRGHGCIFYNRNNCPQHGTQLTVPGGNYIKNLKKYGFNDKINSYLCYNG</sequence>
<dbReference type="InterPro" id="IPR011024">
    <property type="entry name" value="G_crystallin-like"/>
</dbReference>
<proteinExistence type="predicted"/>
<dbReference type="GeneID" id="54580214"/>